<dbReference type="Gene3D" id="1.10.287.110">
    <property type="entry name" value="DnaJ domain"/>
    <property type="match status" value="1"/>
</dbReference>
<proteinExistence type="predicted"/>
<dbReference type="Gramene" id="EER90130">
    <property type="protein sequence ID" value="EER90130"/>
    <property type="gene ID" value="SORBI_3010G210600"/>
</dbReference>
<dbReference type="AlphaFoldDB" id="A0A921Q4E1"/>
<dbReference type="CDD" id="cd06257">
    <property type="entry name" value="DnaJ"/>
    <property type="match status" value="1"/>
</dbReference>
<reference evidence="3" key="2">
    <citation type="submission" date="2020-10" db="EMBL/GenBank/DDBJ databases">
        <authorList>
            <person name="Cooper E.A."/>
            <person name="Brenton Z.W."/>
            <person name="Flinn B.S."/>
            <person name="Jenkins J."/>
            <person name="Shu S."/>
            <person name="Flowers D."/>
            <person name="Luo F."/>
            <person name="Wang Y."/>
            <person name="Xia P."/>
            <person name="Barry K."/>
            <person name="Daum C."/>
            <person name="Lipzen A."/>
            <person name="Yoshinaga Y."/>
            <person name="Schmutz J."/>
            <person name="Saski C."/>
            <person name="Vermerris W."/>
            <person name="Kresovich S."/>
        </authorList>
    </citation>
    <scope>NUCLEOTIDE SEQUENCE</scope>
</reference>
<dbReference type="Proteomes" id="UP000807115">
    <property type="component" value="Chromosome 10"/>
</dbReference>
<organism evidence="3 4">
    <name type="scientific">Sorghum bicolor</name>
    <name type="common">Sorghum</name>
    <name type="synonym">Sorghum vulgare</name>
    <dbReference type="NCBI Taxonomy" id="4558"/>
    <lineage>
        <taxon>Eukaryota</taxon>
        <taxon>Viridiplantae</taxon>
        <taxon>Streptophyta</taxon>
        <taxon>Embryophyta</taxon>
        <taxon>Tracheophyta</taxon>
        <taxon>Spermatophyta</taxon>
        <taxon>Magnoliopsida</taxon>
        <taxon>Liliopsida</taxon>
        <taxon>Poales</taxon>
        <taxon>Poaceae</taxon>
        <taxon>PACMAD clade</taxon>
        <taxon>Panicoideae</taxon>
        <taxon>Andropogonodae</taxon>
        <taxon>Andropogoneae</taxon>
        <taxon>Sorghinae</taxon>
        <taxon>Sorghum</taxon>
    </lineage>
</organism>
<dbReference type="GO" id="GO:0005783">
    <property type="term" value="C:endoplasmic reticulum"/>
    <property type="evidence" value="ECO:0007669"/>
    <property type="project" value="UniProtKB-ARBA"/>
</dbReference>
<dbReference type="SMART" id="SM00271">
    <property type="entry name" value="DnaJ"/>
    <property type="match status" value="1"/>
</dbReference>
<dbReference type="PANTHER" id="PTHR24074">
    <property type="entry name" value="CO-CHAPERONE PROTEIN DJLA"/>
    <property type="match status" value="1"/>
</dbReference>
<dbReference type="InterPro" id="IPR036869">
    <property type="entry name" value="J_dom_sf"/>
</dbReference>
<evidence type="ECO:0000313" key="3">
    <source>
        <dbReference type="EMBL" id="KAG0515389.1"/>
    </source>
</evidence>
<dbReference type="PROSITE" id="PS50076">
    <property type="entry name" value="DNAJ_2"/>
    <property type="match status" value="1"/>
</dbReference>
<feature type="region of interest" description="Disordered" evidence="1">
    <location>
        <begin position="1"/>
        <end position="42"/>
    </location>
</feature>
<protein>
    <recommendedName>
        <fullName evidence="2">J domain-containing protein</fullName>
    </recommendedName>
</protein>
<evidence type="ECO:0000256" key="1">
    <source>
        <dbReference type="SAM" id="MobiDB-lite"/>
    </source>
</evidence>
<gene>
    <name evidence="3" type="ORF">BDA96_10G274200</name>
</gene>
<comment type="caution">
    <text evidence="3">The sequence shown here is derived from an EMBL/GenBank/DDBJ whole genome shotgun (WGS) entry which is preliminary data.</text>
</comment>
<feature type="domain" description="J" evidence="2">
    <location>
        <begin position="69"/>
        <end position="143"/>
    </location>
</feature>
<dbReference type="PRINTS" id="PR00625">
    <property type="entry name" value="JDOMAIN"/>
</dbReference>
<dbReference type="OrthoDB" id="552049at2759"/>
<dbReference type="SUPFAM" id="SSF46565">
    <property type="entry name" value="Chaperone J-domain"/>
    <property type="match status" value="1"/>
</dbReference>
<reference evidence="3" key="1">
    <citation type="journal article" date="2019" name="BMC Genomics">
        <title>A new reference genome for Sorghum bicolor reveals high levels of sequence similarity between sweet and grain genotypes: implications for the genetics of sugar metabolism.</title>
        <authorList>
            <person name="Cooper E.A."/>
            <person name="Brenton Z.W."/>
            <person name="Flinn B.S."/>
            <person name="Jenkins J."/>
            <person name="Shu S."/>
            <person name="Flowers D."/>
            <person name="Luo F."/>
            <person name="Wang Y."/>
            <person name="Xia P."/>
            <person name="Barry K."/>
            <person name="Daum C."/>
            <person name="Lipzen A."/>
            <person name="Yoshinaga Y."/>
            <person name="Schmutz J."/>
            <person name="Saski C."/>
            <person name="Vermerris W."/>
            <person name="Kresovich S."/>
        </authorList>
    </citation>
    <scope>NUCLEOTIDE SEQUENCE</scope>
</reference>
<dbReference type="InterPro" id="IPR001623">
    <property type="entry name" value="DnaJ_domain"/>
</dbReference>
<sequence length="170" mass="18826">MAVGGGVCVASPSSSPSSSVEAPWGTRRTRTTTTTSGARRGAAAAATSVRCSIVGEAGGPGASGRLAEDPYRTLRLRPGATRGEVKKAFRRLALMYHPDVRKEKGRESDGVSDVQFQRINVAYQMVMSSMREADERLEYWRLKYGLTDEDLDRYRHHLNQEHGDDDWFDM</sequence>
<dbReference type="Pfam" id="PF00226">
    <property type="entry name" value="DnaJ"/>
    <property type="match status" value="1"/>
</dbReference>
<evidence type="ECO:0000313" key="4">
    <source>
        <dbReference type="Proteomes" id="UP000807115"/>
    </source>
</evidence>
<dbReference type="InterPro" id="IPR050817">
    <property type="entry name" value="DjlA_DnaK_co-chaperone"/>
</dbReference>
<accession>A0A921Q4E1</accession>
<evidence type="ECO:0000259" key="2">
    <source>
        <dbReference type="PROSITE" id="PS50076"/>
    </source>
</evidence>
<dbReference type="OMA" id="WQENSID"/>
<name>A0A921Q4E1_SORBI</name>
<dbReference type="EMBL" id="CM027689">
    <property type="protein sequence ID" value="KAG0515389.1"/>
    <property type="molecule type" value="Genomic_DNA"/>
</dbReference>
<feature type="compositionally biased region" description="Low complexity" evidence="1">
    <location>
        <begin position="31"/>
        <end position="42"/>
    </location>
</feature>
<dbReference type="KEGG" id="sbi:8069346"/>